<evidence type="ECO:0000313" key="2">
    <source>
        <dbReference type="Proteomes" id="UP001163321"/>
    </source>
</evidence>
<keyword evidence="2" id="KW-1185">Reference proteome</keyword>
<name>A0ACC0WV19_9STRA</name>
<comment type="caution">
    <text evidence="1">The sequence shown here is derived from an EMBL/GenBank/DDBJ whole genome shotgun (WGS) entry which is preliminary data.</text>
</comment>
<proteinExistence type="predicted"/>
<protein>
    <submittedName>
        <fullName evidence="1">Uncharacterized protein</fullName>
    </submittedName>
</protein>
<sequence length="150" mass="16329">MYAPSTGTLSPLLAIGRFTSFFVLLLPLLLTLSSVPDFFSTVLSLIQTQTLKEMLPLEGWILTPLFSVKTHFYHTPTLVLGDRLETASHFQKNETTVPSAGVDICVDTEGGAAARATEWIRAVDSVDEVPGVAETKTSVSPYDEIMVHTT</sequence>
<accession>A0ACC0WV19</accession>
<gene>
    <name evidence="1" type="ORF">PsorP6_000628</name>
</gene>
<evidence type="ECO:0000313" key="1">
    <source>
        <dbReference type="EMBL" id="KAI9922442.1"/>
    </source>
</evidence>
<reference evidence="1 2" key="1">
    <citation type="journal article" date="2022" name="bioRxiv">
        <title>The genome of the oomycete Peronosclerospora sorghi, a cosmopolitan pathogen of maize and sorghum, is inflated with dispersed pseudogenes.</title>
        <authorList>
            <person name="Fletcher K."/>
            <person name="Martin F."/>
            <person name="Isakeit T."/>
            <person name="Cavanaugh K."/>
            <person name="Magill C."/>
            <person name="Michelmore R."/>
        </authorList>
    </citation>
    <scope>NUCLEOTIDE SEQUENCE [LARGE SCALE GENOMIC DNA]</scope>
    <source>
        <strain evidence="1">P6</strain>
    </source>
</reference>
<dbReference type="EMBL" id="CM047580">
    <property type="protein sequence ID" value="KAI9922442.1"/>
    <property type="molecule type" value="Genomic_DNA"/>
</dbReference>
<dbReference type="Proteomes" id="UP001163321">
    <property type="component" value="Chromosome 1"/>
</dbReference>
<organism evidence="1 2">
    <name type="scientific">Peronosclerospora sorghi</name>
    <dbReference type="NCBI Taxonomy" id="230839"/>
    <lineage>
        <taxon>Eukaryota</taxon>
        <taxon>Sar</taxon>
        <taxon>Stramenopiles</taxon>
        <taxon>Oomycota</taxon>
        <taxon>Peronosporomycetes</taxon>
        <taxon>Peronosporales</taxon>
        <taxon>Peronosporaceae</taxon>
        <taxon>Peronosclerospora</taxon>
    </lineage>
</organism>